<reference evidence="3" key="1">
    <citation type="submission" date="2016-10" db="EMBL/GenBank/DDBJ databases">
        <authorList>
            <person name="Varghese N."/>
            <person name="Submissions S."/>
        </authorList>
    </citation>
    <scope>NUCLEOTIDE SEQUENCE [LARGE SCALE GENOMIC DNA]</scope>
    <source>
        <strain evidence="3">JCM 15604</strain>
    </source>
</reference>
<dbReference type="RefSeq" id="WP_074918766.1">
    <property type="nucleotide sequence ID" value="NZ_FOXK01000014.1"/>
</dbReference>
<dbReference type="Proteomes" id="UP000182025">
    <property type="component" value="Unassembled WGS sequence"/>
</dbReference>
<evidence type="ECO:0000313" key="2">
    <source>
        <dbReference type="EMBL" id="SFQ44261.1"/>
    </source>
</evidence>
<feature type="signal peptide" evidence="1">
    <location>
        <begin position="1"/>
        <end position="27"/>
    </location>
</feature>
<feature type="chain" id="PRO_5015066323" description="Type IV pili methyl-accepting chemotaxis transducer N-term" evidence="1">
    <location>
        <begin position="28"/>
        <end position="248"/>
    </location>
</feature>
<name>A0A1I5YJ89_9GAMM</name>
<organism evidence="2 3">
    <name type="scientific">Ectopseudomonas toyotomiensis</name>
    <dbReference type="NCBI Taxonomy" id="554344"/>
    <lineage>
        <taxon>Bacteria</taxon>
        <taxon>Pseudomonadati</taxon>
        <taxon>Pseudomonadota</taxon>
        <taxon>Gammaproteobacteria</taxon>
        <taxon>Pseudomonadales</taxon>
        <taxon>Pseudomonadaceae</taxon>
        <taxon>Ectopseudomonas</taxon>
    </lineage>
</organism>
<accession>A0A1I5YJ89</accession>
<dbReference type="EMBL" id="FOXK01000014">
    <property type="protein sequence ID" value="SFQ44261.1"/>
    <property type="molecule type" value="Genomic_DNA"/>
</dbReference>
<dbReference type="AlphaFoldDB" id="A0A1I5YJ89"/>
<proteinExistence type="predicted"/>
<evidence type="ECO:0000313" key="3">
    <source>
        <dbReference type="Proteomes" id="UP000182025"/>
    </source>
</evidence>
<keyword evidence="1" id="KW-0732">Signal</keyword>
<dbReference type="OrthoDB" id="6833907at2"/>
<keyword evidence="3" id="KW-1185">Reference proteome</keyword>
<sequence>MRCKALLRHAFFWSLGLFVGLSPVAFAEAVSPQEQIQVHASRATSSLMLLRGEGFQKTHQQRLEADLAALAGAMQSLPQGSAALTSAHQALVTQLRNGVSYGPGDENVPWRFPEDLSRALRDFLSTARALPGAEGESELAAKVEYLCVQYLSRSYLGTFEIAREQPGTYLGQDERLLLPAIDSELQAIEDQSAPQVTKLQTRWSYLRAALADMNSQSNTLQSVSGRPFAPITVDRHARLMTAQWMEMF</sequence>
<evidence type="ECO:0008006" key="4">
    <source>
        <dbReference type="Google" id="ProtNLM"/>
    </source>
</evidence>
<evidence type="ECO:0000256" key="1">
    <source>
        <dbReference type="SAM" id="SignalP"/>
    </source>
</evidence>
<protein>
    <recommendedName>
        <fullName evidence="4">Type IV pili methyl-accepting chemotaxis transducer N-term</fullName>
    </recommendedName>
</protein>
<gene>
    <name evidence="2" type="ORF">SAMN05216177_11468</name>
</gene>